<dbReference type="OMA" id="EFTHAPL"/>
<evidence type="ECO:0000313" key="11">
    <source>
        <dbReference type="RefSeq" id="XP_023168469.2"/>
    </source>
</evidence>
<evidence type="ECO:0000256" key="5">
    <source>
        <dbReference type="ARBA" id="ARBA00023136"/>
    </source>
</evidence>
<keyword evidence="7" id="KW-0325">Glycoprotein</keyword>
<evidence type="ECO:0000313" key="10">
    <source>
        <dbReference type="Proteomes" id="UP000504633"/>
    </source>
</evidence>
<dbReference type="GeneID" id="111597812"/>
<dbReference type="PANTHER" id="PTHR42643:SF41">
    <property type="entry name" value="IONOTROPIC RECEPTOR 20A-RELATED"/>
    <property type="match status" value="1"/>
</dbReference>
<evidence type="ECO:0000256" key="4">
    <source>
        <dbReference type="ARBA" id="ARBA00022989"/>
    </source>
</evidence>
<sequence length="619" mass="71073">MLLALSSLALGLPLLLLLLLPGQSITYRLSESDDTSDADYIQQIIRRMQSERPIETLLFKHLSRCLIDLNPIGIPVLRLDEANGLRLGEHFNSEALALLCMQQRTDVVLLQSLAQNLERIREMRILIWLKQLETDLEESLSLIAEQADKYNLMNLLVLHSAPAEPAVTAYRLEPFPEATFAPLNDSDGVKIFNRIWGDFRQRIAITQPSLSIPGSFLATDASSASTYLGGYMDRLIMEFARIYNIQLRFKDPPNESCWLSDVDIKDLVRHKQLDLPMYGRILTFDAEHTTYLDIAQVFIVVPCGKEMKLDDVFRGLRTYFLIMLGVYLIFSLLDKLFELASRRSCNSNWNWNWNWFAVLVNLRVFAVALGLPIGIIRRYRSPSMWQLLMIMYVFSLVFSCYFSASLSALLTKLPCYQHIQSFEQLQQSGLPILFDEHAASMSELQVNQIQIGQITNKVLAPNSKRNSLMFALNTDHAYQTFTRLWQLVNNYQSRYKRNALCDSPGLILFYDYPIVGLVQHNSIFRPTLNEFIYRAHDVGLIGHWIAEAMHSLTASVIDQPRSNRTHSPTDFSTAPLSNRDLLWVWKLLLIFDAAAALVFALELAHRYWHKLRYPIANLI</sequence>
<accession>A0A6J1LQL2</accession>
<feature type="transmembrane region" description="Helical" evidence="8">
    <location>
        <begin position="316"/>
        <end position="333"/>
    </location>
</feature>
<keyword evidence="9" id="KW-0732">Signal</keyword>
<dbReference type="AlphaFoldDB" id="A0A6J1LQL2"/>
<keyword evidence="6" id="KW-0675">Receptor</keyword>
<feature type="transmembrane region" description="Helical" evidence="8">
    <location>
        <begin position="387"/>
        <end position="410"/>
    </location>
</feature>
<organism evidence="10 11">
    <name type="scientific">Drosophila hydei</name>
    <name type="common">Fruit fly</name>
    <dbReference type="NCBI Taxonomy" id="7224"/>
    <lineage>
        <taxon>Eukaryota</taxon>
        <taxon>Metazoa</taxon>
        <taxon>Ecdysozoa</taxon>
        <taxon>Arthropoda</taxon>
        <taxon>Hexapoda</taxon>
        <taxon>Insecta</taxon>
        <taxon>Pterygota</taxon>
        <taxon>Neoptera</taxon>
        <taxon>Endopterygota</taxon>
        <taxon>Diptera</taxon>
        <taxon>Brachycera</taxon>
        <taxon>Muscomorpha</taxon>
        <taxon>Ephydroidea</taxon>
        <taxon>Drosophilidae</taxon>
        <taxon>Drosophila</taxon>
    </lineage>
</organism>
<keyword evidence="4 8" id="KW-1133">Transmembrane helix</keyword>
<keyword evidence="2" id="KW-1003">Cell membrane</keyword>
<protein>
    <submittedName>
        <fullName evidence="11">Uncharacterized protein LOC111597812</fullName>
    </submittedName>
</protein>
<feature type="transmembrane region" description="Helical" evidence="8">
    <location>
        <begin position="582"/>
        <end position="604"/>
    </location>
</feature>
<dbReference type="GO" id="GO:0005886">
    <property type="term" value="C:plasma membrane"/>
    <property type="evidence" value="ECO:0007669"/>
    <property type="project" value="UniProtKB-SubCell"/>
</dbReference>
<gene>
    <name evidence="11" type="primary">LOC111597812</name>
</gene>
<keyword evidence="10" id="KW-1185">Reference proteome</keyword>
<keyword evidence="5 8" id="KW-0472">Membrane</keyword>
<name>A0A6J1LQL2_DROHY</name>
<evidence type="ECO:0000256" key="9">
    <source>
        <dbReference type="SAM" id="SignalP"/>
    </source>
</evidence>
<evidence type="ECO:0000256" key="2">
    <source>
        <dbReference type="ARBA" id="ARBA00022475"/>
    </source>
</evidence>
<evidence type="ECO:0000256" key="3">
    <source>
        <dbReference type="ARBA" id="ARBA00022692"/>
    </source>
</evidence>
<dbReference type="PANTHER" id="PTHR42643">
    <property type="entry name" value="IONOTROPIC RECEPTOR 20A-RELATED"/>
    <property type="match status" value="1"/>
</dbReference>
<dbReference type="Proteomes" id="UP000504633">
    <property type="component" value="Unplaced"/>
</dbReference>
<reference evidence="11" key="1">
    <citation type="submission" date="2025-08" db="UniProtKB">
        <authorList>
            <consortium name="RefSeq"/>
        </authorList>
    </citation>
    <scope>IDENTIFICATION</scope>
    <source>
        <strain evidence="11">15085-1641.00</strain>
        <tissue evidence="11">Whole body</tissue>
    </source>
</reference>
<feature type="signal peptide" evidence="9">
    <location>
        <begin position="1"/>
        <end position="24"/>
    </location>
</feature>
<proteinExistence type="predicted"/>
<evidence type="ECO:0000256" key="1">
    <source>
        <dbReference type="ARBA" id="ARBA00004651"/>
    </source>
</evidence>
<dbReference type="OrthoDB" id="7841600at2759"/>
<keyword evidence="3 8" id="KW-0812">Transmembrane</keyword>
<dbReference type="KEGG" id="dhe:111597812"/>
<dbReference type="RefSeq" id="XP_023168469.2">
    <property type="nucleotide sequence ID" value="XM_023312701.2"/>
</dbReference>
<feature type="chain" id="PRO_5026785126" evidence="9">
    <location>
        <begin position="25"/>
        <end position="619"/>
    </location>
</feature>
<evidence type="ECO:0000256" key="6">
    <source>
        <dbReference type="ARBA" id="ARBA00023170"/>
    </source>
</evidence>
<evidence type="ECO:0000256" key="8">
    <source>
        <dbReference type="SAM" id="Phobius"/>
    </source>
</evidence>
<comment type="subcellular location">
    <subcellularLocation>
        <location evidence="1">Cell membrane</location>
        <topology evidence="1">Multi-pass membrane protein</topology>
    </subcellularLocation>
</comment>
<feature type="transmembrane region" description="Helical" evidence="8">
    <location>
        <begin position="353"/>
        <end position="375"/>
    </location>
</feature>
<dbReference type="InterPro" id="IPR052192">
    <property type="entry name" value="Insect_Ionotropic_Sensory_Rcpt"/>
</dbReference>
<evidence type="ECO:0000256" key="7">
    <source>
        <dbReference type="ARBA" id="ARBA00023180"/>
    </source>
</evidence>